<dbReference type="InParanoid" id="D8LEI2"/>
<organism evidence="1 2">
    <name type="scientific">Ectocarpus siliculosus</name>
    <name type="common">Brown alga</name>
    <name type="synonym">Conferva siliculosa</name>
    <dbReference type="NCBI Taxonomy" id="2880"/>
    <lineage>
        <taxon>Eukaryota</taxon>
        <taxon>Sar</taxon>
        <taxon>Stramenopiles</taxon>
        <taxon>Ochrophyta</taxon>
        <taxon>PX clade</taxon>
        <taxon>Phaeophyceae</taxon>
        <taxon>Ectocarpales</taxon>
        <taxon>Ectocarpaceae</taxon>
        <taxon>Ectocarpus</taxon>
    </lineage>
</organism>
<name>D8LEI2_ECTSI</name>
<gene>
    <name evidence="1" type="ORF">Esi_0131_0044</name>
</gene>
<dbReference type="InterPro" id="IPR036770">
    <property type="entry name" value="Ankyrin_rpt-contain_sf"/>
</dbReference>
<proteinExistence type="predicted"/>
<dbReference type="AlphaFoldDB" id="D8LEI2"/>
<keyword evidence="2" id="KW-1185">Reference proteome</keyword>
<accession>D8LEI2</accession>
<dbReference type="Proteomes" id="UP000002630">
    <property type="component" value="Linkage Group LG11"/>
</dbReference>
<protein>
    <submittedName>
        <fullName evidence="1">Uncharacterized protein</fullName>
    </submittedName>
</protein>
<evidence type="ECO:0000313" key="2">
    <source>
        <dbReference type="Proteomes" id="UP000002630"/>
    </source>
</evidence>
<evidence type="ECO:0000313" key="1">
    <source>
        <dbReference type="EMBL" id="CBN80225.1"/>
    </source>
</evidence>
<sequence length="161" mass="16778">MGGYVALADMLISRGARTRPLIATIGRHNISCPLLYAAVASLQEKSVELIVDKGMDAVGGIASVPAALLAAAQFGLANVVVILLLQAGANEGALDEGGKLAVDSIGSLKGTRFFAKLVLERYTLRSGETGRRRSAPEASVIGFLSKAVQSRPSLMWLSLAI</sequence>
<dbReference type="EMBL" id="FN649736">
    <property type="protein sequence ID" value="CBN80225.1"/>
    <property type="molecule type" value="Genomic_DNA"/>
</dbReference>
<dbReference type="SUPFAM" id="SSF48403">
    <property type="entry name" value="Ankyrin repeat"/>
    <property type="match status" value="1"/>
</dbReference>
<reference evidence="1 2" key="1">
    <citation type="journal article" date="2010" name="Nature">
        <title>The Ectocarpus genome and the independent evolution of multicellularity in brown algae.</title>
        <authorList>
            <person name="Cock J.M."/>
            <person name="Sterck L."/>
            <person name="Rouze P."/>
            <person name="Scornet D."/>
            <person name="Allen A.E."/>
            <person name="Amoutzias G."/>
            <person name="Anthouard V."/>
            <person name="Artiguenave F."/>
            <person name="Aury J.M."/>
            <person name="Badger J.H."/>
            <person name="Beszteri B."/>
            <person name="Billiau K."/>
            <person name="Bonnet E."/>
            <person name="Bothwell J.H."/>
            <person name="Bowler C."/>
            <person name="Boyen C."/>
            <person name="Brownlee C."/>
            <person name="Carrano C.J."/>
            <person name="Charrier B."/>
            <person name="Cho G.Y."/>
            <person name="Coelho S.M."/>
            <person name="Collen J."/>
            <person name="Corre E."/>
            <person name="Da Silva C."/>
            <person name="Delage L."/>
            <person name="Delaroque N."/>
            <person name="Dittami S.M."/>
            <person name="Doulbeau S."/>
            <person name="Elias M."/>
            <person name="Farnham G."/>
            <person name="Gachon C.M."/>
            <person name="Gschloessl B."/>
            <person name="Heesch S."/>
            <person name="Jabbari K."/>
            <person name="Jubin C."/>
            <person name="Kawai H."/>
            <person name="Kimura K."/>
            <person name="Kloareg B."/>
            <person name="Kupper F.C."/>
            <person name="Lang D."/>
            <person name="Le Bail A."/>
            <person name="Leblanc C."/>
            <person name="Lerouge P."/>
            <person name="Lohr M."/>
            <person name="Lopez P.J."/>
            <person name="Martens C."/>
            <person name="Maumus F."/>
            <person name="Michel G."/>
            <person name="Miranda-Saavedra D."/>
            <person name="Morales J."/>
            <person name="Moreau H."/>
            <person name="Motomura T."/>
            <person name="Nagasato C."/>
            <person name="Napoli C.A."/>
            <person name="Nelson D.R."/>
            <person name="Nyvall-Collen P."/>
            <person name="Peters A.F."/>
            <person name="Pommier C."/>
            <person name="Potin P."/>
            <person name="Poulain J."/>
            <person name="Quesneville H."/>
            <person name="Read B."/>
            <person name="Rensing S.A."/>
            <person name="Ritter A."/>
            <person name="Rousvoal S."/>
            <person name="Samanta M."/>
            <person name="Samson G."/>
            <person name="Schroeder D.C."/>
            <person name="Segurens B."/>
            <person name="Strittmatter M."/>
            <person name="Tonon T."/>
            <person name="Tregear J.W."/>
            <person name="Valentin K."/>
            <person name="von Dassow P."/>
            <person name="Yamagishi T."/>
            <person name="Van de Peer Y."/>
            <person name="Wincker P."/>
        </authorList>
    </citation>
    <scope>NUCLEOTIDE SEQUENCE [LARGE SCALE GENOMIC DNA]</scope>
    <source>
        <strain evidence="2">Ec32 / CCAP1310/4</strain>
    </source>
</reference>
<dbReference type="EMBL" id="FN647946">
    <property type="protein sequence ID" value="CBN80225.1"/>
    <property type="molecule type" value="Genomic_DNA"/>
</dbReference>